<dbReference type="InterPro" id="IPR050109">
    <property type="entry name" value="HTH-type_TetR-like_transc_reg"/>
</dbReference>
<dbReference type="Proteomes" id="UP001501490">
    <property type="component" value="Unassembled WGS sequence"/>
</dbReference>
<dbReference type="RefSeq" id="WP_344802945.1">
    <property type="nucleotide sequence ID" value="NZ_BAABAB010000010.1"/>
</dbReference>
<dbReference type="SUPFAM" id="SSF46689">
    <property type="entry name" value="Homeodomain-like"/>
    <property type="match status" value="1"/>
</dbReference>
<dbReference type="EMBL" id="BAABAB010000010">
    <property type="protein sequence ID" value="GAA3613988.1"/>
    <property type="molecule type" value="Genomic_DNA"/>
</dbReference>
<proteinExistence type="predicted"/>
<dbReference type="Pfam" id="PF00440">
    <property type="entry name" value="TetR_N"/>
    <property type="match status" value="1"/>
</dbReference>
<comment type="caution">
    <text evidence="4">The sequence shown here is derived from an EMBL/GenBank/DDBJ whole genome shotgun (WGS) entry which is preliminary data.</text>
</comment>
<sequence length="210" mass="23247">MAAQRYTSPLRAEQAAATRRRIVDAAGRLFAEEGYARTTLTRIAASAGVSVETVQAQGPKRSLLTAAVSVTTFGREGDEQFISAPEGRALLAAADLQEFIRRGARLIREFNERTYRMWRAFGAAAADDADVDAEWSQRMAYIRGNIAEVVGVLDGRGWLRTDVARDELATGLWILSTGEVFEKLVVRVGWSPDHYEDWLARSMGDLLLPR</sequence>
<dbReference type="InterPro" id="IPR009057">
    <property type="entry name" value="Homeodomain-like_sf"/>
</dbReference>
<dbReference type="Gene3D" id="1.10.357.10">
    <property type="entry name" value="Tetracycline Repressor, domain 2"/>
    <property type="match status" value="1"/>
</dbReference>
<feature type="DNA-binding region" description="H-T-H motif" evidence="2">
    <location>
        <begin position="39"/>
        <end position="58"/>
    </location>
</feature>
<accession>A0ABP6ZLW7</accession>
<organism evidence="4 5">
    <name type="scientific">Microlunatus ginsengisoli</name>
    <dbReference type="NCBI Taxonomy" id="363863"/>
    <lineage>
        <taxon>Bacteria</taxon>
        <taxon>Bacillati</taxon>
        <taxon>Actinomycetota</taxon>
        <taxon>Actinomycetes</taxon>
        <taxon>Propionibacteriales</taxon>
        <taxon>Propionibacteriaceae</taxon>
        <taxon>Microlunatus</taxon>
    </lineage>
</organism>
<dbReference type="PANTHER" id="PTHR30055:SF226">
    <property type="entry name" value="HTH-TYPE TRANSCRIPTIONAL REGULATOR PKSA"/>
    <property type="match status" value="1"/>
</dbReference>
<evidence type="ECO:0000256" key="2">
    <source>
        <dbReference type="PROSITE-ProRule" id="PRU00335"/>
    </source>
</evidence>
<dbReference type="PROSITE" id="PS50977">
    <property type="entry name" value="HTH_TETR_2"/>
    <property type="match status" value="1"/>
</dbReference>
<dbReference type="InterPro" id="IPR036271">
    <property type="entry name" value="Tet_transcr_reg_TetR-rel_C_sf"/>
</dbReference>
<evidence type="ECO:0000256" key="1">
    <source>
        <dbReference type="ARBA" id="ARBA00023125"/>
    </source>
</evidence>
<feature type="domain" description="HTH tetR-type" evidence="3">
    <location>
        <begin position="16"/>
        <end position="76"/>
    </location>
</feature>
<name>A0ABP6ZLW7_9ACTN</name>
<protein>
    <submittedName>
        <fullName evidence="4">Helix-turn-helix domain-containing protein</fullName>
    </submittedName>
</protein>
<keyword evidence="1 2" id="KW-0238">DNA-binding</keyword>
<evidence type="ECO:0000313" key="4">
    <source>
        <dbReference type="EMBL" id="GAA3613988.1"/>
    </source>
</evidence>
<evidence type="ECO:0000259" key="3">
    <source>
        <dbReference type="PROSITE" id="PS50977"/>
    </source>
</evidence>
<dbReference type="InterPro" id="IPR001647">
    <property type="entry name" value="HTH_TetR"/>
</dbReference>
<keyword evidence="5" id="KW-1185">Reference proteome</keyword>
<evidence type="ECO:0000313" key="5">
    <source>
        <dbReference type="Proteomes" id="UP001501490"/>
    </source>
</evidence>
<dbReference type="PANTHER" id="PTHR30055">
    <property type="entry name" value="HTH-TYPE TRANSCRIPTIONAL REGULATOR RUTR"/>
    <property type="match status" value="1"/>
</dbReference>
<gene>
    <name evidence="4" type="ORF">GCM10022236_14850</name>
</gene>
<reference evidence="5" key="1">
    <citation type="journal article" date="2019" name="Int. J. Syst. Evol. Microbiol.">
        <title>The Global Catalogue of Microorganisms (GCM) 10K type strain sequencing project: providing services to taxonomists for standard genome sequencing and annotation.</title>
        <authorList>
            <consortium name="The Broad Institute Genomics Platform"/>
            <consortium name="The Broad Institute Genome Sequencing Center for Infectious Disease"/>
            <person name="Wu L."/>
            <person name="Ma J."/>
        </authorList>
    </citation>
    <scope>NUCLEOTIDE SEQUENCE [LARGE SCALE GENOMIC DNA]</scope>
    <source>
        <strain evidence="5">JCM 16929</strain>
    </source>
</reference>
<dbReference type="SUPFAM" id="SSF48498">
    <property type="entry name" value="Tetracyclin repressor-like, C-terminal domain"/>
    <property type="match status" value="1"/>
</dbReference>